<dbReference type="AlphaFoldDB" id="A0A0V1GE43"/>
<organism evidence="1 2">
    <name type="scientific">Trichinella zimbabwensis</name>
    <dbReference type="NCBI Taxonomy" id="268475"/>
    <lineage>
        <taxon>Eukaryota</taxon>
        <taxon>Metazoa</taxon>
        <taxon>Ecdysozoa</taxon>
        <taxon>Nematoda</taxon>
        <taxon>Enoplea</taxon>
        <taxon>Dorylaimia</taxon>
        <taxon>Trichinellida</taxon>
        <taxon>Trichinellidae</taxon>
        <taxon>Trichinella</taxon>
    </lineage>
</organism>
<dbReference type="Proteomes" id="UP000055024">
    <property type="component" value="Unassembled WGS sequence"/>
</dbReference>
<comment type="caution">
    <text evidence="1">The sequence shown here is derived from an EMBL/GenBank/DDBJ whole genome shotgun (WGS) entry which is preliminary data.</text>
</comment>
<sequence>MCYVHIRANERLANHKKEAELGENGTGRDRTK</sequence>
<gene>
    <name evidence="1" type="ORF">T11_1793</name>
</gene>
<accession>A0A0V1GE43</accession>
<proteinExistence type="predicted"/>
<evidence type="ECO:0000313" key="2">
    <source>
        <dbReference type="Proteomes" id="UP000055024"/>
    </source>
</evidence>
<dbReference type="EMBL" id="JYDP01002935">
    <property type="protein sequence ID" value="KRY96322.1"/>
    <property type="molecule type" value="Genomic_DNA"/>
</dbReference>
<protein>
    <submittedName>
        <fullName evidence="1">Uncharacterized protein</fullName>
    </submittedName>
</protein>
<evidence type="ECO:0000313" key="1">
    <source>
        <dbReference type="EMBL" id="KRY96322.1"/>
    </source>
</evidence>
<keyword evidence="2" id="KW-1185">Reference proteome</keyword>
<name>A0A0V1GE43_9BILA</name>
<reference evidence="1 2" key="1">
    <citation type="submission" date="2015-01" db="EMBL/GenBank/DDBJ databases">
        <title>Evolution of Trichinella species and genotypes.</title>
        <authorList>
            <person name="Korhonen P.K."/>
            <person name="Edoardo P."/>
            <person name="Giuseppe L.R."/>
            <person name="Gasser R.B."/>
        </authorList>
    </citation>
    <scope>NUCLEOTIDE SEQUENCE [LARGE SCALE GENOMIC DNA]</scope>
    <source>
        <strain evidence="1">ISS1029</strain>
    </source>
</reference>